<accession>A0A402AXX2</accession>
<dbReference type="PANTHER" id="PTHR43394">
    <property type="entry name" value="ATP-DEPENDENT PERMEASE MDL1, MITOCHONDRIAL"/>
    <property type="match status" value="1"/>
</dbReference>
<keyword evidence="2" id="KW-1185">Reference proteome</keyword>
<organism evidence="1 2">
    <name type="scientific">Dictyobacter kobayashii</name>
    <dbReference type="NCBI Taxonomy" id="2014872"/>
    <lineage>
        <taxon>Bacteria</taxon>
        <taxon>Bacillati</taxon>
        <taxon>Chloroflexota</taxon>
        <taxon>Ktedonobacteria</taxon>
        <taxon>Ktedonobacterales</taxon>
        <taxon>Dictyobacteraceae</taxon>
        <taxon>Dictyobacter</taxon>
    </lineage>
</organism>
<name>A0A402AXX2_9CHLR</name>
<evidence type="ECO:0008006" key="3">
    <source>
        <dbReference type="Google" id="ProtNLM"/>
    </source>
</evidence>
<gene>
    <name evidence="1" type="ORF">KDK_77040</name>
</gene>
<dbReference type="GO" id="GO:0015421">
    <property type="term" value="F:ABC-type oligopeptide transporter activity"/>
    <property type="evidence" value="ECO:0007669"/>
    <property type="project" value="TreeGrafter"/>
</dbReference>
<reference evidence="2" key="1">
    <citation type="submission" date="2018-12" db="EMBL/GenBank/DDBJ databases">
        <title>Tengunoibacter tsumagoiensis gen. nov., sp. nov., Dictyobacter kobayashii sp. nov., D. alpinus sp. nov., and D. joshuensis sp. nov. and description of Dictyobacteraceae fam. nov. within the order Ktedonobacterales isolated from Tengu-no-mugimeshi.</title>
        <authorList>
            <person name="Wang C.M."/>
            <person name="Zheng Y."/>
            <person name="Sakai Y."/>
            <person name="Toyoda A."/>
            <person name="Minakuchi Y."/>
            <person name="Abe K."/>
            <person name="Yokota A."/>
            <person name="Yabe S."/>
        </authorList>
    </citation>
    <scope>NUCLEOTIDE SEQUENCE [LARGE SCALE GENOMIC DNA]</scope>
    <source>
        <strain evidence="2">Uno11</strain>
    </source>
</reference>
<proteinExistence type="predicted"/>
<protein>
    <recommendedName>
        <fullName evidence="3">ABC transporter domain-containing protein</fullName>
    </recommendedName>
</protein>
<dbReference type="InterPro" id="IPR027417">
    <property type="entry name" value="P-loop_NTPase"/>
</dbReference>
<dbReference type="EMBL" id="BIFS01000002">
    <property type="protein sequence ID" value="GCE23904.1"/>
    <property type="molecule type" value="Genomic_DNA"/>
</dbReference>
<sequence>MGGYPSRRPGYCTGNRGRRSISWRSQLLAFARVFLTNPGIVVLDEASSRLDPATEHQVEQAVETLLTGRTALVIAHRLKTIQRSDDILLLENGRIREWGPRAELEQNPDSHFSHLLRTARESGGIVTDLNVPVSEVH</sequence>
<dbReference type="InterPro" id="IPR039421">
    <property type="entry name" value="Type_1_exporter"/>
</dbReference>
<evidence type="ECO:0000313" key="2">
    <source>
        <dbReference type="Proteomes" id="UP000287188"/>
    </source>
</evidence>
<dbReference type="PANTHER" id="PTHR43394:SF1">
    <property type="entry name" value="ATP-BINDING CASSETTE SUB-FAMILY B MEMBER 10, MITOCHONDRIAL"/>
    <property type="match status" value="1"/>
</dbReference>
<dbReference type="Proteomes" id="UP000287188">
    <property type="component" value="Unassembled WGS sequence"/>
</dbReference>
<comment type="caution">
    <text evidence="1">The sequence shown here is derived from an EMBL/GenBank/DDBJ whole genome shotgun (WGS) entry which is preliminary data.</text>
</comment>
<dbReference type="SUPFAM" id="SSF52540">
    <property type="entry name" value="P-loop containing nucleoside triphosphate hydrolases"/>
    <property type="match status" value="1"/>
</dbReference>
<dbReference type="Gene3D" id="3.40.50.300">
    <property type="entry name" value="P-loop containing nucleotide triphosphate hydrolases"/>
    <property type="match status" value="1"/>
</dbReference>
<dbReference type="AlphaFoldDB" id="A0A402AXX2"/>
<evidence type="ECO:0000313" key="1">
    <source>
        <dbReference type="EMBL" id="GCE23904.1"/>
    </source>
</evidence>
<dbReference type="RefSeq" id="WP_246035698.1">
    <property type="nucleotide sequence ID" value="NZ_BIFS01000002.1"/>
</dbReference>